<proteinExistence type="predicted"/>
<accession>A0A6M3XR73</accession>
<evidence type="ECO:0000313" key="1">
    <source>
        <dbReference type="EMBL" id="QJH98835.1"/>
    </source>
</evidence>
<protein>
    <submittedName>
        <fullName evidence="1">Uncharacterized protein</fullName>
    </submittedName>
</protein>
<gene>
    <name evidence="1" type="ORF">TM448B01407_0015</name>
</gene>
<dbReference type="AlphaFoldDB" id="A0A6M3XR73"/>
<organism evidence="1">
    <name type="scientific">viral metagenome</name>
    <dbReference type="NCBI Taxonomy" id="1070528"/>
    <lineage>
        <taxon>unclassified sequences</taxon>
        <taxon>metagenomes</taxon>
        <taxon>organismal metagenomes</taxon>
    </lineage>
</organism>
<dbReference type="EMBL" id="MT144754">
    <property type="protein sequence ID" value="QJH98835.1"/>
    <property type="molecule type" value="Genomic_DNA"/>
</dbReference>
<name>A0A6M3XR73_9ZZZZ</name>
<sequence length="85" mass="9740">MKIKGGKMNRADVKLAKSKILKCLTEDFEYGKRKDGTPLKRKKKNQAVFDKIKGYAIYNGTDLEMVMDKVVLGLYFSLDDSENFI</sequence>
<reference evidence="1" key="1">
    <citation type="submission" date="2020-03" db="EMBL/GenBank/DDBJ databases">
        <title>The deep terrestrial virosphere.</title>
        <authorList>
            <person name="Holmfeldt K."/>
            <person name="Nilsson E."/>
            <person name="Simone D."/>
            <person name="Lopez-Fernandez M."/>
            <person name="Wu X."/>
            <person name="de Brujin I."/>
            <person name="Lundin D."/>
            <person name="Andersson A."/>
            <person name="Bertilsson S."/>
            <person name="Dopson M."/>
        </authorList>
    </citation>
    <scope>NUCLEOTIDE SEQUENCE</scope>
    <source>
        <strain evidence="1">TM448B01407</strain>
    </source>
</reference>